<feature type="repeat" description="WD" evidence="3">
    <location>
        <begin position="745"/>
        <end position="786"/>
    </location>
</feature>
<dbReference type="SUPFAM" id="SSF52540">
    <property type="entry name" value="P-loop containing nucleoside triphosphate hydrolases"/>
    <property type="match status" value="1"/>
</dbReference>
<dbReference type="InterPro" id="IPR056884">
    <property type="entry name" value="NPHP3-like_N"/>
</dbReference>
<keyword evidence="1 3" id="KW-0853">WD repeat</keyword>
<dbReference type="Pfam" id="PF14529">
    <property type="entry name" value="Exo_endo_phos_2"/>
    <property type="match status" value="1"/>
</dbReference>
<evidence type="ECO:0000256" key="3">
    <source>
        <dbReference type="PROSITE-ProRule" id="PRU00221"/>
    </source>
</evidence>
<dbReference type="VEuPathDB" id="FungiDB:AO090010000290"/>
<feature type="compositionally biased region" description="Basic and acidic residues" evidence="4">
    <location>
        <begin position="1216"/>
        <end position="1225"/>
    </location>
</feature>
<dbReference type="CDD" id="cd00200">
    <property type="entry name" value="WD40"/>
    <property type="match status" value="1"/>
</dbReference>
<dbReference type="SUPFAM" id="SSF56672">
    <property type="entry name" value="DNA/RNA polymerases"/>
    <property type="match status" value="1"/>
</dbReference>
<dbReference type="InterPro" id="IPR020472">
    <property type="entry name" value="WD40_PAC1"/>
</dbReference>
<protein>
    <submittedName>
        <fullName evidence="7">WD-40 repeat-containing protein</fullName>
    </submittedName>
</protein>
<dbReference type="InterPro" id="IPR015943">
    <property type="entry name" value="WD40/YVTN_repeat-like_dom_sf"/>
</dbReference>
<dbReference type="Pfam" id="PF24883">
    <property type="entry name" value="NPHP3_N"/>
    <property type="match status" value="1"/>
</dbReference>
<feature type="repeat" description="WD" evidence="3">
    <location>
        <begin position="913"/>
        <end position="954"/>
    </location>
</feature>
<dbReference type="SUPFAM" id="SSF56219">
    <property type="entry name" value="DNase I-like"/>
    <property type="match status" value="1"/>
</dbReference>
<dbReference type="Proteomes" id="UP000190312">
    <property type="component" value="Unassembled WGS sequence"/>
</dbReference>
<feature type="repeat" description="WD" evidence="3">
    <location>
        <begin position="955"/>
        <end position="996"/>
    </location>
</feature>
<dbReference type="CDD" id="cd01650">
    <property type="entry name" value="RT_nLTR_like"/>
    <property type="match status" value="1"/>
</dbReference>
<dbReference type="PANTHER" id="PTHR19879:SF9">
    <property type="entry name" value="TRANSCRIPTION INITIATION FACTOR TFIID SUBUNIT 5"/>
    <property type="match status" value="1"/>
</dbReference>
<dbReference type="InterPro" id="IPR027417">
    <property type="entry name" value="P-loop_NTPase"/>
</dbReference>
<feature type="domain" description="NACHT" evidence="5">
    <location>
        <begin position="204"/>
        <end position="352"/>
    </location>
</feature>
<evidence type="ECO:0000256" key="1">
    <source>
        <dbReference type="ARBA" id="ARBA00022574"/>
    </source>
</evidence>
<evidence type="ECO:0000259" key="6">
    <source>
        <dbReference type="PROSITE" id="PS50878"/>
    </source>
</evidence>
<feature type="repeat" description="WD" evidence="3">
    <location>
        <begin position="829"/>
        <end position="870"/>
    </location>
</feature>
<dbReference type="EMBL" id="MKZY01000005">
    <property type="protein sequence ID" value="OOO08422.1"/>
    <property type="molecule type" value="Genomic_DNA"/>
</dbReference>
<name>A0A1S9DH71_ASPOZ</name>
<evidence type="ECO:0000313" key="7">
    <source>
        <dbReference type="EMBL" id="OOO08422.1"/>
    </source>
</evidence>
<keyword evidence="2" id="KW-0677">Repeat</keyword>
<gene>
    <name evidence="7" type="ORF">OAory_01097180</name>
</gene>
<dbReference type="InterPro" id="IPR007111">
    <property type="entry name" value="NACHT_NTPase"/>
</dbReference>
<proteinExistence type="predicted"/>
<dbReference type="GO" id="GO:0003824">
    <property type="term" value="F:catalytic activity"/>
    <property type="evidence" value="ECO:0007669"/>
    <property type="project" value="InterPro"/>
</dbReference>
<dbReference type="OrthoDB" id="4464205at2759"/>
<dbReference type="InterPro" id="IPR001680">
    <property type="entry name" value="WD40_rpt"/>
</dbReference>
<dbReference type="SMART" id="SM00320">
    <property type="entry name" value="WD40"/>
    <property type="match status" value="7"/>
</dbReference>
<dbReference type="VEuPathDB" id="FungiDB:AO090166000043"/>
<evidence type="ECO:0000256" key="4">
    <source>
        <dbReference type="SAM" id="MobiDB-lite"/>
    </source>
</evidence>
<evidence type="ECO:0000313" key="8">
    <source>
        <dbReference type="Proteomes" id="UP000190312"/>
    </source>
</evidence>
<accession>A0A1S9DH71</accession>
<dbReference type="PROSITE" id="PS50082">
    <property type="entry name" value="WD_REPEATS_2"/>
    <property type="match status" value="7"/>
</dbReference>
<dbReference type="PROSITE" id="PS50294">
    <property type="entry name" value="WD_REPEATS_REGION"/>
    <property type="match status" value="7"/>
</dbReference>
<dbReference type="InterPro" id="IPR043502">
    <property type="entry name" value="DNA/RNA_pol_sf"/>
</dbReference>
<dbReference type="Pfam" id="PF25173">
    <property type="entry name" value="Beta-prop_WDR3_1st"/>
    <property type="match status" value="1"/>
</dbReference>
<dbReference type="VEuPathDB" id="FungiDB:AO090166000044"/>
<sequence>MDGLSSAASVIAVIQLTGSLVKLCGGYIQEVRNAREEILTMQRAITGLHDTLQGLQNNLQENKAKGLSTSSRLPSDITACLSDLQALEARLDPGKGKTLMRKMGLRALKWPLKRTEVEGLIQSLERYKSSFLLSLQVDQTSLMISMAEDTVRINQHVDLGKLEGAIDAGFESFSDRDEVECLLGTRTKLLREITEWAFSPSSKSMFWLQGMAGTGKSTISRTVARSAKNRNHLGASFFFKRGEADRGNAKKFFPTLTRQLMLWKPELRPGVQKALDNDPDIASKSLREQFEKLLLQPLLSLDQRDQLPRAVIVIDALDECEHDQDVQNIIRLLPRLQEVKSLCLRVFLTSRPELPINLGFSEIGNHIYQDLALHEIPEEVTEHDIQLFLRHRFMKIQNDRKVPQDWPGDDIIQELVRVSVPLFISAATVCRYIENPKWEPKLRLAELLKNQAKYVSKMDKTYLPILTRLLDDQESDEREQQQLLQEFQDIVGVIILLAVPLSINTLSLFLEIEVDRISNRLDSFRSVLGIPNDENQPVRILHLSFPEFLVQTTTRFRVDAPTKHKDVAKFCLRTMRRLLRRDICNLADPGVRRVEIDPLDIHKCLPPELRYSCRYWTHHLKNSHALSSNIEEVRLFLQKHFLHWMEVMSLLGLISEMMGILDILRTMVSDHNDDSSLAAFLHDAKRFVLKNRQTADEAPLQIYYGGLVFTPRTAIIREQFQSELPDWICRFPQVHDNWSAELQTLEGHTLSVQSVAFSPNGRLLASGSDDKTVRLWDPATGALQQTLKGHIFSVWSVAFSPDSQLLASGSVDQTVRLWDPATGALQQTLKGHTFLVRSVAFSPDGRLLASGSEDKTVRLWDPATGTLQQTFKGHTDSVWSVAFSPDGRLLASGSLDKTVQLWDPATGTLQQTLEGHIFSVRSVAFSPDGRLLASGSADQTVRLWDPATGALQQTLEGYTFSVWSVAFLPDSRLLASGSVDQTIRLWDPATGALQQTLEGHTFSVWSVAFSPDGRLLASGSDDKTVRLWDPATGALKEILSTDGLVTKVEFSQDNSYLSTNLGSFKIQFSCGQPIADSPNMDPLISLQRDWIAVNGQKVLWLPPEARYYCSAAKSNILALGHPSELYYYWFGTENNLEEEKMSGRAETRTPDPPDRDEQENSPPRLVRPKRTTRPPAHYAQEQEIETEQRNTRSQRKKKNQGKPVAQDKAATSDDSSTEREDSDTSKLVKEIVKLRREIRRRDELYKEELQRVKEEFGAALTEFRHELLANRPPTPQAHPESCAQSGHEEILREIQSLRVAVNPSGSPSYADVARTPPTSQPSNIRTLSSWNTTPTTFTDTLYCTIDTSKMADTESERPSAGPIRTAVETEIRTMENYTNWRCRAVTVDPKNTNRIRIACRDEAEHQLVKKVAETKVGAGARVLRDELYPIKVDSVNRTAVLDENGDIRVGAAAAFGEENETTVAKIAWLSRKENAKAYGSMVVYLTKGSDARRLLADGFFHAGGESGVTSTFEHRPRPIQCYNCQEIGHKAFQFAATNRFQSAFHAEALTNRIARTVGSSIHHIMNKTLRVIQLNVRKQGAVHESLMNDEETQNTVALAIQEPQARRIQGRLLTTPMGHHKWTKMVPSTWREGRWAVRSMLWINKEVEAEQVPIESPDLTAAVIRLPERLIFMASVYVEGGNASALDDACNHLLDAITKVRRDTGVVVEILIMGDFNRHDQLWGGDDVSLGRQGEADPIIDLMNECALSSLLRRGTKTWHGGGHSGDCESTIDLVLASENLADSVIKCAILGTEHGSDHCAIETVFDAPWSLPKHQGRLLLKNAPWKEINTRIANTLAATPSEGTVQQKTDRLMSAVSEAVHALTPKSKPSSHAKRWWTADLTQLRQIHTYWRNHARSERRAGRKVPYLETMAQGAAKQYHDAIRQQKKKHWNQFLADNDNIWKAERYLKSGEDAAFGKIPQLLRADGTTTTDHKEQAEELLAKFFPPLPDNIDDEGTRPQRAPVEMPAITMEEIERQLMAAKSWKAPGEDGMPAIVWKMTWPTVKYRVLDLFQASLEGGTLPRQWRHAKIIPLKKPNKENYTIAKSWRPISLLATLGKVLESVVAERISHAVETHGLLPTSHFGARKQRSAEQALVLLQEQIYAAWRGRRVLSLISFDVKGAYNGVCKERLLQRMKARGIPEDLLRWVEAFCSERTATIQINGQLSEVHSLPQAGLPQGSPPSPILFLFFNADLVQRQIDSQGGAIAFVDDFTAWVTGPTAQSNREGIEGIIKEALHWERRSGATFEAEKTAIIHFTPKTSKLDREPFTIKGQAVEPKDHVKILGVLMDTSLKYKEHIARAASKGLEAVMELRRLRGLSPSTARQLFTSTVTPVVDYASNVWMHAFKNKATGPINRVQRVGAQAIVGTFLTVATSVAEAEAHIATAQHRFWRRAVKMWTDLHTLPDTNPLRRNTARIKKFRRFHRSPLYQVADALKNIEMETLETINPFTLAPWEARMQTDGEAMPDPQAIPGGSIQIAISSSARNGFVGFGVAIEKQPPQYRKLKLKTFSVTLGARSEQNPFSAELAAIAHTLNRLVGLKGFRFRLLTSNKATALTIQNPRQQSGQEFVCQMYKLINRLRRKGNHIKILWVPASEDNKLLGLAKEQARAATHEDAIPQAQVSRMKSTTLNLARSQAATTKALPEDVGRHIKRVDAALPGKHTRQLYDGLSWKEATVLAQLRTGMARLNGYLYRINVAQTDQCACGQARETVEHFLFRCRKWTTQRIALLQCTRTHRGNLSLCLGGKSPSNDQQWVPNLEAVRASIRFAMTTGRLDAV</sequence>
<feature type="region of interest" description="Disordered" evidence="4">
    <location>
        <begin position="1138"/>
        <end position="1225"/>
    </location>
</feature>
<dbReference type="Gene3D" id="2.130.10.10">
    <property type="entry name" value="YVTN repeat-like/Quinoprotein amine dehydrogenase"/>
    <property type="match status" value="3"/>
</dbReference>
<reference evidence="7 8" key="1">
    <citation type="submission" date="2016-10" db="EMBL/GenBank/DDBJ databases">
        <title>Genome sequencing of Aspergillus oryzae BCC7051.</title>
        <authorList>
            <person name="Thammarongtham C."/>
            <person name="Vorapreeda T."/>
            <person name="Nookaew I."/>
            <person name="Srisuk T."/>
            <person name="Land M."/>
            <person name="Jeennor S."/>
            <person name="Laoteng K."/>
        </authorList>
    </citation>
    <scope>NUCLEOTIDE SEQUENCE [LARGE SCALE GENOMIC DNA]</scope>
    <source>
        <strain evidence="7 8">BCC7051</strain>
    </source>
</reference>
<feature type="domain" description="Reverse transcriptase" evidence="6">
    <location>
        <begin position="2055"/>
        <end position="2316"/>
    </location>
</feature>
<dbReference type="Gene3D" id="3.40.50.300">
    <property type="entry name" value="P-loop containing nucleotide triphosphate hydrolases"/>
    <property type="match status" value="1"/>
</dbReference>
<feature type="compositionally biased region" description="Polar residues" evidence="4">
    <location>
        <begin position="1316"/>
        <end position="1330"/>
    </location>
</feature>
<dbReference type="Gene3D" id="3.60.10.10">
    <property type="entry name" value="Endonuclease/exonuclease/phosphatase"/>
    <property type="match status" value="1"/>
</dbReference>
<dbReference type="InterPro" id="IPR036691">
    <property type="entry name" value="Endo/exonu/phosph_ase_sf"/>
</dbReference>
<evidence type="ECO:0000259" key="5">
    <source>
        <dbReference type="PROSITE" id="PS50837"/>
    </source>
</evidence>
<dbReference type="PROSITE" id="PS50878">
    <property type="entry name" value="RT_POL"/>
    <property type="match status" value="1"/>
</dbReference>
<dbReference type="PROSITE" id="PS50837">
    <property type="entry name" value="NACHT"/>
    <property type="match status" value="1"/>
</dbReference>
<feature type="repeat" description="WD" evidence="3">
    <location>
        <begin position="871"/>
        <end position="912"/>
    </location>
</feature>
<dbReference type="SUPFAM" id="SSF50978">
    <property type="entry name" value="WD40 repeat-like"/>
    <property type="match status" value="1"/>
</dbReference>
<evidence type="ECO:0000256" key="2">
    <source>
        <dbReference type="ARBA" id="ARBA00022737"/>
    </source>
</evidence>
<dbReference type="InterPro" id="IPR005135">
    <property type="entry name" value="Endo/exonuclease/phosphatase"/>
</dbReference>
<dbReference type="PRINTS" id="PR00320">
    <property type="entry name" value="GPROTEINBRPT"/>
</dbReference>
<feature type="region of interest" description="Disordered" evidence="4">
    <location>
        <begin position="1302"/>
        <end position="1330"/>
    </location>
</feature>
<dbReference type="InterPro" id="IPR036322">
    <property type="entry name" value="WD40_repeat_dom_sf"/>
</dbReference>
<dbReference type="Pfam" id="PF00400">
    <property type="entry name" value="WD40"/>
    <property type="match status" value="2"/>
</dbReference>
<dbReference type="InterPro" id="IPR000477">
    <property type="entry name" value="RT_dom"/>
</dbReference>
<dbReference type="PANTHER" id="PTHR19879">
    <property type="entry name" value="TRANSCRIPTION INITIATION FACTOR TFIID"/>
    <property type="match status" value="1"/>
</dbReference>
<dbReference type="Pfam" id="PF00078">
    <property type="entry name" value="RVT_1"/>
    <property type="match status" value="1"/>
</dbReference>
<feature type="repeat" description="WD" evidence="3">
    <location>
        <begin position="787"/>
        <end position="828"/>
    </location>
</feature>
<feature type="compositionally biased region" description="Basic and acidic residues" evidence="4">
    <location>
        <begin position="1138"/>
        <end position="1155"/>
    </location>
</feature>
<comment type="caution">
    <text evidence="7">The sequence shown here is derived from an EMBL/GenBank/DDBJ whole genome shotgun (WGS) entry which is preliminary data.</text>
</comment>
<organism evidence="7 8">
    <name type="scientific">Aspergillus oryzae</name>
    <name type="common">Yellow koji mold</name>
    <dbReference type="NCBI Taxonomy" id="5062"/>
    <lineage>
        <taxon>Eukaryota</taxon>
        <taxon>Fungi</taxon>
        <taxon>Dikarya</taxon>
        <taxon>Ascomycota</taxon>
        <taxon>Pezizomycotina</taxon>
        <taxon>Eurotiomycetes</taxon>
        <taxon>Eurotiomycetidae</taxon>
        <taxon>Eurotiales</taxon>
        <taxon>Aspergillaceae</taxon>
        <taxon>Aspergillus</taxon>
        <taxon>Aspergillus subgen. Circumdati</taxon>
    </lineage>
</organism>
<feature type="repeat" description="WD" evidence="3">
    <location>
        <begin position="997"/>
        <end position="1029"/>
    </location>
</feature>